<protein>
    <submittedName>
        <fullName evidence="1">Uncharacterized protein</fullName>
    </submittedName>
</protein>
<dbReference type="EMBL" id="PP511318">
    <property type="protein sequence ID" value="XCD03121.1"/>
    <property type="molecule type" value="Genomic_DNA"/>
</dbReference>
<sequence>MMDELKDVFALATGCTAFVNELLKIKNTKNKLQQNDISGDSAQLASSGYSAQLASSGDYAQLASSGDYAQLASSGDYAKLASSGDSAQLASSGYSAQLASSGDYAKLASSGDSAQLASSGDYAKLASSGDSAKLDSTGTNAVISAIGINNIVRAKKGTWITLAEYDENDTPRCVKSAQIDGVKLKEDVYYTLLNGEFTECVNIDGIISIVLNKHKNVYKVQNLNSNRESYIVQDGDIYSHGDTIQEAKNGLLFKISNRDTSKYNDFTKETNITLKEAIEMYRIITGACEGGTRYFVENVLADKKEKYTVQEVIDLTQGQYNHAKLVEFFKNK</sequence>
<evidence type="ECO:0000313" key="1">
    <source>
        <dbReference type="EMBL" id="XCD03121.1"/>
    </source>
</evidence>
<organism evidence="1">
    <name type="scientific">Dulem virus 31</name>
    <dbReference type="NCBI Taxonomy" id="3145749"/>
    <lineage>
        <taxon>Viruses</taxon>
        <taxon>Monodnaviria</taxon>
        <taxon>Sangervirae</taxon>
        <taxon>Phixviricota</taxon>
        <taxon>Malgrandaviricetes</taxon>
        <taxon>Petitvirales</taxon>
        <taxon>Microviridae</taxon>
        <taxon>Microvirus</taxon>
    </lineage>
</organism>
<reference evidence="1" key="1">
    <citation type="submission" date="2024-03" db="EMBL/GenBank/DDBJ databases">
        <title>Diverse circular DNA viruses in blood, oral, and fecal samples of captive lemurs.</title>
        <authorList>
            <person name="Paietta E.N."/>
            <person name="Kraberger S."/>
            <person name="Lund M.C."/>
            <person name="Custer J.M."/>
            <person name="Vargas K.M."/>
            <person name="Ehmke E.E."/>
            <person name="Yoder A.D."/>
            <person name="Varsani A."/>
        </authorList>
    </citation>
    <scope>NUCLEOTIDE SEQUENCE</scope>
    <source>
        <strain evidence="1">Duke_17_45</strain>
    </source>
</reference>
<name>A0AAU8ATA3_9VIRU</name>
<accession>A0AAU8ATA3</accession>
<proteinExistence type="predicted"/>